<keyword evidence="1" id="KW-0805">Transcription regulation</keyword>
<proteinExistence type="predicted"/>
<evidence type="ECO:0000256" key="1">
    <source>
        <dbReference type="ARBA" id="ARBA00023015"/>
    </source>
</evidence>
<dbReference type="InterPro" id="IPR036388">
    <property type="entry name" value="WH-like_DNA-bd_sf"/>
</dbReference>
<keyword evidence="6" id="KW-1185">Reference proteome</keyword>
<dbReference type="Gene3D" id="1.10.10.10">
    <property type="entry name" value="Winged helix-like DNA-binding domain superfamily/Winged helix DNA-binding domain"/>
    <property type="match status" value="1"/>
</dbReference>
<protein>
    <submittedName>
        <fullName evidence="5">GntR family transcriptional regulator</fullName>
    </submittedName>
</protein>
<feature type="non-terminal residue" evidence="5">
    <location>
        <position position="107"/>
    </location>
</feature>
<dbReference type="Pfam" id="PF00392">
    <property type="entry name" value="GntR"/>
    <property type="match status" value="1"/>
</dbReference>
<accession>A0ABS7C9K2</accession>
<dbReference type="SMART" id="SM00345">
    <property type="entry name" value="HTH_GNTR"/>
    <property type="match status" value="1"/>
</dbReference>
<feature type="domain" description="HTH gntR-type" evidence="4">
    <location>
        <begin position="7"/>
        <end position="75"/>
    </location>
</feature>
<reference evidence="5 6" key="1">
    <citation type="submission" date="2021-07" db="EMBL/GenBank/DDBJ databases">
        <title>Paenibacillus radiodurans sp. nov., isolated from the southeastern edge of Tengger Desert.</title>
        <authorList>
            <person name="Zhang G."/>
        </authorList>
    </citation>
    <scope>NUCLEOTIDE SEQUENCE [LARGE SCALE GENOMIC DNA]</scope>
    <source>
        <strain evidence="5 6">CCM 7311</strain>
    </source>
</reference>
<organism evidence="5 6">
    <name type="scientific">Paenibacillus sepulcri</name>
    <dbReference type="NCBI Taxonomy" id="359917"/>
    <lineage>
        <taxon>Bacteria</taxon>
        <taxon>Bacillati</taxon>
        <taxon>Bacillota</taxon>
        <taxon>Bacilli</taxon>
        <taxon>Bacillales</taxon>
        <taxon>Paenibacillaceae</taxon>
        <taxon>Paenibacillus</taxon>
    </lineage>
</organism>
<evidence type="ECO:0000256" key="2">
    <source>
        <dbReference type="ARBA" id="ARBA00023125"/>
    </source>
</evidence>
<dbReference type="InterPro" id="IPR000524">
    <property type="entry name" value="Tscrpt_reg_HTH_GntR"/>
</dbReference>
<evidence type="ECO:0000313" key="5">
    <source>
        <dbReference type="EMBL" id="MBW7457569.1"/>
    </source>
</evidence>
<evidence type="ECO:0000256" key="3">
    <source>
        <dbReference type="ARBA" id="ARBA00023163"/>
    </source>
</evidence>
<gene>
    <name evidence="5" type="ORF">K0U00_26350</name>
</gene>
<evidence type="ECO:0000259" key="4">
    <source>
        <dbReference type="PROSITE" id="PS50949"/>
    </source>
</evidence>
<comment type="caution">
    <text evidence="5">The sequence shown here is derived from an EMBL/GenBank/DDBJ whole genome shotgun (WGS) entry which is preliminary data.</text>
</comment>
<name>A0ABS7C9K2_9BACL</name>
<dbReference type="PANTHER" id="PTHR44846:SF1">
    <property type="entry name" value="MANNOSYL-D-GLYCERATE TRANSPORT_METABOLISM SYSTEM REPRESSOR MNGR-RELATED"/>
    <property type="match status" value="1"/>
</dbReference>
<keyword evidence="2" id="KW-0238">DNA-binding</keyword>
<keyword evidence="3" id="KW-0804">Transcription</keyword>
<dbReference type="InterPro" id="IPR036390">
    <property type="entry name" value="WH_DNA-bd_sf"/>
</dbReference>
<evidence type="ECO:0000313" key="6">
    <source>
        <dbReference type="Proteomes" id="UP001519887"/>
    </source>
</evidence>
<dbReference type="Proteomes" id="UP001519887">
    <property type="component" value="Unassembled WGS sequence"/>
</dbReference>
<dbReference type="CDD" id="cd07377">
    <property type="entry name" value="WHTH_GntR"/>
    <property type="match status" value="1"/>
</dbReference>
<dbReference type="SUPFAM" id="SSF46785">
    <property type="entry name" value="Winged helix' DNA-binding domain"/>
    <property type="match status" value="1"/>
</dbReference>
<sequence>MRIISKKPLSAAILSNLEQRIEGEEWKPGHKLPSLSSLAGEYGAGVSTIREALRILENRGYLLIEQGRGMFVRSPSHWRRDDSMDIGNLQEGSLASLLEFRELLEPE</sequence>
<dbReference type="PROSITE" id="PS50949">
    <property type="entry name" value="HTH_GNTR"/>
    <property type="match status" value="1"/>
</dbReference>
<dbReference type="InterPro" id="IPR050679">
    <property type="entry name" value="Bact_HTH_transcr_reg"/>
</dbReference>
<dbReference type="PANTHER" id="PTHR44846">
    <property type="entry name" value="MANNOSYL-D-GLYCERATE TRANSPORT/METABOLISM SYSTEM REPRESSOR MNGR-RELATED"/>
    <property type="match status" value="1"/>
</dbReference>
<dbReference type="EMBL" id="JAHZIK010000891">
    <property type="protein sequence ID" value="MBW7457569.1"/>
    <property type="molecule type" value="Genomic_DNA"/>
</dbReference>